<gene>
    <name evidence="1" type="ORF">TTHNP3_00038</name>
</gene>
<evidence type="ECO:0000313" key="2">
    <source>
        <dbReference type="Proteomes" id="UP000279841"/>
    </source>
</evidence>
<accession>A0A3P4ATP5</accession>
<proteinExistence type="predicted"/>
<dbReference type="AlphaFoldDB" id="A0A3P4ATP5"/>
<name>A0A3P4ATP5_THETH</name>
<keyword evidence="1" id="KW-0614">Plasmid</keyword>
<dbReference type="RefSeq" id="WP_124105507.1">
    <property type="nucleotide sequence ID" value="NZ_LR027519.1"/>
</dbReference>
<evidence type="ECO:0000313" key="1">
    <source>
        <dbReference type="EMBL" id="VCU54525.1"/>
    </source>
</evidence>
<dbReference type="Proteomes" id="UP000279841">
    <property type="component" value="Plasmid 3"/>
</dbReference>
<reference evidence="1 2" key="1">
    <citation type="submission" date="2018-10" db="EMBL/GenBank/DDBJ databases">
        <authorList>
            <person name="Peiro R."/>
            <person name="Begona"/>
            <person name="Cbmso G."/>
            <person name="Lopez M."/>
            <person name="Gonzalez S."/>
            <person name="Sacristan E."/>
            <person name="Castillo E."/>
        </authorList>
    </citation>
    <scope>NUCLEOTIDE SEQUENCE [LARGE SCALE GENOMIC DNA]</scope>
    <source>
        <strain evidence="1">TTHNAR1</strain>
        <plasmid evidence="2">3</plasmid>
    </source>
</reference>
<dbReference type="EMBL" id="LR027519">
    <property type="protein sequence ID" value="VCU54525.1"/>
    <property type="molecule type" value="Genomic_DNA"/>
</dbReference>
<protein>
    <submittedName>
        <fullName evidence="1">Uncharacterized protein</fullName>
    </submittedName>
</protein>
<organism evidence="1 2">
    <name type="scientific">Thermus thermophilus</name>
    <dbReference type="NCBI Taxonomy" id="274"/>
    <lineage>
        <taxon>Bacteria</taxon>
        <taxon>Thermotogati</taxon>
        <taxon>Deinococcota</taxon>
        <taxon>Deinococci</taxon>
        <taxon>Thermales</taxon>
        <taxon>Thermaceae</taxon>
        <taxon>Thermus</taxon>
    </lineage>
</organism>
<sequence>MKQKRVKGADWRAQKDRARYRRLRGGLNLKGILREAFGDWDLRNPEARMWAAAAWHRLDRARALGRHGLPKRDKHAAFALLKGLVGEGYLRPEPFEPPSKLPKGLPDPVLAQTAYRPTKKARAFFREEGLLLEGAQAVGGEE</sequence>
<geneLocation type="plasmid" evidence="1 2">
    <name>3</name>
</geneLocation>
<dbReference type="GeneID" id="39458179"/>